<dbReference type="AlphaFoldDB" id="A0A699YIZ9"/>
<organism evidence="1 2">
    <name type="scientific">Haematococcus lacustris</name>
    <name type="common">Green alga</name>
    <name type="synonym">Haematococcus pluvialis</name>
    <dbReference type="NCBI Taxonomy" id="44745"/>
    <lineage>
        <taxon>Eukaryota</taxon>
        <taxon>Viridiplantae</taxon>
        <taxon>Chlorophyta</taxon>
        <taxon>core chlorophytes</taxon>
        <taxon>Chlorophyceae</taxon>
        <taxon>CS clade</taxon>
        <taxon>Chlamydomonadales</taxon>
        <taxon>Haematococcaceae</taxon>
        <taxon>Haematococcus</taxon>
    </lineage>
</organism>
<evidence type="ECO:0000313" key="2">
    <source>
        <dbReference type="Proteomes" id="UP000485058"/>
    </source>
</evidence>
<sequence>MAEYQLVKPSGATCTLSRETNRREDLIKADGTHAQSSSPPWVSSTPAKQDALVARDGHVRWLLLGEGGSSLGGSGAGILHSEPGGPQHVAMLAPSTACRQLG</sequence>
<dbReference type="EMBL" id="BLLF01000236">
    <property type="protein sequence ID" value="GFH09461.1"/>
    <property type="molecule type" value="Genomic_DNA"/>
</dbReference>
<name>A0A699YIZ9_HAELA</name>
<dbReference type="Proteomes" id="UP000485058">
    <property type="component" value="Unassembled WGS sequence"/>
</dbReference>
<gene>
    <name evidence="1" type="ORF">HaLaN_04605</name>
</gene>
<reference evidence="1 2" key="1">
    <citation type="submission" date="2020-02" db="EMBL/GenBank/DDBJ databases">
        <title>Draft genome sequence of Haematococcus lacustris strain NIES-144.</title>
        <authorList>
            <person name="Morimoto D."/>
            <person name="Nakagawa S."/>
            <person name="Yoshida T."/>
            <person name="Sawayama S."/>
        </authorList>
    </citation>
    <scope>NUCLEOTIDE SEQUENCE [LARGE SCALE GENOMIC DNA]</scope>
    <source>
        <strain evidence="1 2">NIES-144</strain>
    </source>
</reference>
<evidence type="ECO:0000313" key="1">
    <source>
        <dbReference type="EMBL" id="GFH09461.1"/>
    </source>
</evidence>
<protein>
    <submittedName>
        <fullName evidence="1">Uncharacterized protein</fullName>
    </submittedName>
</protein>
<comment type="caution">
    <text evidence="1">The sequence shown here is derived from an EMBL/GenBank/DDBJ whole genome shotgun (WGS) entry which is preliminary data.</text>
</comment>
<feature type="non-terminal residue" evidence="1">
    <location>
        <position position="102"/>
    </location>
</feature>
<proteinExistence type="predicted"/>
<accession>A0A699YIZ9</accession>
<feature type="non-terminal residue" evidence="1">
    <location>
        <position position="1"/>
    </location>
</feature>
<keyword evidence="2" id="KW-1185">Reference proteome</keyword>